<dbReference type="InterPro" id="IPR001345">
    <property type="entry name" value="PG/BPGM_mutase_AS"/>
</dbReference>
<evidence type="ECO:0000256" key="1">
    <source>
        <dbReference type="ARBA" id="ARBA00023152"/>
    </source>
</evidence>
<accession>A0ABM8GFF3</accession>
<dbReference type="InterPro" id="IPR050275">
    <property type="entry name" value="PGM_Phosphatase"/>
</dbReference>
<gene>
    <name evidence="3" type="ORF">GCM10025866_29750</name>
</gene>
<evidence type="ECO:0000256" key="2">
    <source>
        <dbReference type="ARBA" id="ARBA00023235"/>
    </source>
</evidence>
<sequence>MTHLVLVRHGQTDWNLEGRIQGSSDIPLNETGRRQAREAGAELAGEHWDAILSSPLGRARETAEIIGAAVGVPDVLLEDALRERHYGAAEGLTGRQTEERFAGRVPGRESREQVLARVHPALVRIAEERPGQSVLLVSHGGVIGTLVRHATARRWPEPGQLIPNGSAHRFAYRDGAIHLVEFNGRAWTVPERDLEPDAAAS</sequence>
<dbReference type="SMART" id="SM00855">
    <property type="entry name" value="PGAM"/>
    <property type="match status" value="1"/>
</dbReference>
<keyword evidence="4" id="KW-1185">Reference proteome</keyword>
<dbReference type="PANTHER" id="PTHR48100">
    <property type="entry name" value="BROAD-SPECIFICITY PHOSPHATASE YOR283W-RELATED"/>
    <property type="match status" value="1"/>
</dbReference>
<evidence type="ECO:0000313" key="4">
    <source>
        <dbReference type="Proteomes" id="UP001321498"/>
    </source>
</evidence>
<dbReference type="Gene3D" id="3.40.50.1240">
    <property type="entry name" value="Phosphoglycerate mutase-like"/>
    <property type="match status" value="1"/>
</dbReference>
<dbReference type="InterPro" id="IPR013078">
    <property type="entry name" value="His_Pase_superF_clade-1"/>
</dbReference>
<dbReference type="PANTHER" id="PTHR48100:SF1">
    <property type="entry name" value="HISTIDINE PHOSPHATASE FAMILY PROTEIN-RELATED"/>
    <property type="match status" value="1"/>
</dbReference>
<dbReference type="Pfam" id="PF00300">
    <property type="entry name" value="His_Phos_1"/>
    <property type="match status" value="1"/>
</dbReference>
<reference evidence="4" key="1">
    <citation type="journal article" date="2019" name="Int. J. Syst. Evol. Microbiol.">
        <title>The Global Catalogue of Microorganisms (GCM) 10K type strain sequencing project: providing services to taxonomists for standard genome sequencing and annotation.</title>
        <authorList>
            <consortium name="The Broad Institute Genomics Platform"/>
            <consortium name="The Broad Institute Genome Sequencing Center for Infectious Disease"/>
            <person name="Wu L."/>
            <person name="Ma J."/>
        </authorList>
    </citation>
    <scope>NUCLEOTIDE SEQUENCE [LARGE SCALE GENOMIC DNA]</scope>
    <source>
        <strain evidence="4">NBRC 108725</strain>
    </source>
</reference>
<dbReference type="CDD" id="cd07067">
    <property type="entry name" value="HP_PGM_like"/>
    <property type="match status" value="1"/>
</dbReference>
<protein>
    <submittedName>
        <fullName evidence="3">Phosphoglycerate mutase</fullName>
    </submittedName>
</protein>
<proteinExistence type="predicted"/>
<name>A0ABM8GFF3_9MICO</name>
<dbReference type="SUPFAM" id="SSF53254">
    <property type="entry name" value="Phosphoglycerate mutase-like"/>
    <property type="match status" value="1"/>
</dbReference>
<dbReference type="Proteomes" id="UP001321498">
    <property type="component" value="Chromosome"/>
</dbReference>
<keyword evidence="2" id="KW-0413">Isomerase</keyword>
<dbReference type="InterPro" id="IPR029033">
    <property type="entry name" value="His_PPase_superfam"/>
</dbReference>
<dbReference type="RefSeq" id="WP_286277018.1">
    <property type="nucleotide sequence ID" value="NZ_AP027731.1"/>
</dbReference>
<dbReference type="EMBL" id="AP027731">
    <property type="protein sequence ID" value="BDZ47066.1"/>
    <property type="molecule type" value="Genomic_DNA"/>
</dbReference>
<evidence type="ECO:0000313" key="3">
    <source>
        <dbReference type="EMBL" id="BDZ47066.1"/>
    </source>
</evidence>
<organism evidence="3 4">
    <name type="scientific">Naasia aerilata</name>
    <dbReference type="NCBI Taxonomy" id="1162966"/>
    <lineage>
        <taxon>Bacteria</taxon>
        <taxon>Bacillati</taxon>
        <taxon>Actinomycetota</taxon>
        <taxon>Actinomycetes</taxon>
        <taxon>Micrococcales</taxon>
        <taxon>Microbacteriaceae</taxon>
        <taxon>Naasia</taxon>
    </lineage>
</organism>
<dbReference type="PROSITE" id="PS00175">
    <property type="entry name" value="PG_MUTASE"/>
    <property type="match status" value="1"/>
</dbReference>
<keyword evidence="1" id="KW-0324">Glycolysis</keyword>